<evidence type="ECO:0000313" key="5">
    <source>
        <dbReference type="Proteomes" id="UP001152622"/>
    </source>
</evidence>
<dbReference type="PROSITE" id="PS50041">
    <property type="entry name" value="C_TYPE_LECTIN_2"/>
    <property type="match status" value="7"/>
</dbReference>
<evidence type="ECO:0000256" key="1">
    <source>
        <dbReference type="ARBA" id="ARBA00023157"/>
    </source>
</evidence>
<protein>
    <recommendedName>
        <fullName evidence="3">C-type lectin domain-containing protein</fullName>
    </recommendedName>
</protein>
<reference evidence="4" key="1">
    <citation type="journal article" date="2023" name="Science">
        <title>Genome structures resolve the early diversification of teleost fishes.</title>
        <authorList>
            <person name="Parey E."/>
            <person name="Louis A."/>
            <person name="Montfort J."/>
            <person name="Bouchez O."/>
            <person name="Roques C."/>
            <person name="Iampietro C."/>
            <person name="Lluch J."/>
            <person name="Castinel A."/>
            <person name="Donnadieu C."/>
            <person name="Desvignes T."/>
            <person name="Floi Bucao C."/>
            <person name="Jouanno E."/>
            <person name="Wen M."/>
            <person name="Mejri S."/>
            <person name="Dirks R."/>
            <person name="Jansen H."/>
            <person name="Henkel C."/>
            <person name="Chen W.J."/>
            <person name="Zahm M."/>
            <person name="Cabau C."/>
            <person name="Klopp C."/>
            <person name="Thompson A.W."/>
            <person name="Robinson-Rechavi M."/>
            <person name="Braasch I."/>
            <person name="Lecointre G."/>
            <person name="Bobe J."/>
            <person name="Postlethwait J.H."/>
            <person name="Berthelot C."/>
            <person name="Roest Crollius H."/>
            <person name="Guiguen Y."/>
        </authorList>
    </citation>
    <scope>NUCLEOTIDE SEQUENCE</scope>
    <source>
        <strain evidence="4">WJC10195</strain>
    </source>
</reference>
<keyword evidence="2" id="KW-0812">Transmembrane</keyword>
<dbReference type="PROSITE" id="PS00615">
    <property type="entry name" value="C_TYPE_LECTIN_1"/>
    <property type="match status" value="6"/>
</dbReference>
<dbReference type="InterPro" id="IPR016187">
    <property type="entry name" value="CTDL_fold"/>
</dbReference>
<dbReference type="Gene3D" id="3.10.100.10">
    <property type="entry name" value="Mannose-Binding Protein A, subunit A"/>
    <property type="match status" value="7"/>
</dbReference>
<name>A0A9Q1EHM5_SYNKA</name>
<keyword evidence="2" id="KW-1133">Transmembrane helix</keyword>
<feature type="domain" description="C-type lectin" evidence="3">
    <location>
        <begin position="131"/>
        <end position="249"/>
    </location>
</feature>
<feature type="transmembrane region" description="Helical" evidence="2">
    <location>
        <begin position="1005"/>
        <end position="1028"/>
    </location>
</feature>
<proteinExistence type="predicted"/>
<dbReference type="PANTHER" id="PTHR22803">
    <property type="entry name" value="MANNOSE, PHOSPHOLIPASE, LECTIN RECEPTOR RELATED"/>
    <property type="match status" value="1"/>
</dbReference>
<dbReference type="CDD" id="cd00037">
    <property type="entry name" value="CLECT"/>
    <property type="match status" value="6"/>
</dbReference>
<keyword evidence="1" id="KW-1015">Disulfide bond</keyword>
<feature type="domain" description="C-type lectin" evidence="3">
    <location>
        <begin position="279"/>
        <end position="399"/>
    </location>
</feature>
<feature type="domain" description="C-type lectin" evidence="3">
    <location>
        <begin position="716"/>
        <end position="834"/>
    </location>
</feature>
<sequence length="1053" mass="118934">MKTWTDARLECQKLGADLVSILSTAEQNWLQSYLYMATRDVWTGLNDMVFQGFFVWSDLHMVHFTYWAPGEPNNHVGFNEDCVEMLHQTGRWNDVPCTELNTYICKQPKAHYPAPSIPPTVYGCPQGWDAYAYACYWMEETPKTRSEAKAFCEERDSKLLHILDIYEQSHFTVKLAGYSGFWWIGLRARGSDSGGVDYLWDNDAPLTFTHWDRNQPDSGDGSCVAMTTGAVGGFWDDKACEESFPFVCEGERDGISPPTRAPTPEPVHGCEPGWSAETHFRNCYKFFMMDHSKKKSWNAAGEDCRSRGAELVSIHSPAEELFLSTYSKGKTKWIGLHHNTIVGGYQWSDGSALGHTNWGRGEPNNHQGRENCVEMVSTVNGSSWWNDLYCDAHQDWICEIAKGKKPLIPPVPPSAHTWKQNGTCYYYNDTDVVDFHTAFHRCYAENALLVSIADEAEQAFVNSMVGTGQVSAAWIGMMIAGIAGREYIWQDLSPVTYVHWASGEPNNANGEEQCVQMYRYPGTWNDVNCGRDTAGYVCKKLPGDIHPRPTPTPQWTGNCPEGWKLFGNKCYLFKGDHKNENEFRANWTFAKDWCRTQKGDLVVIDSPYENDFVASYLEDLVMPVWIGLSDIIHEGKFAWIDGSPVKYTNWAEKEPNNNGDQGEHCASMSHSILVTGRWNDDKCHESRGWVCYMKKSSSIPAPPPTTNPCRPGYTSWKNNCYRLSEEQKTWEAAQRACQQDGEGNLASIDQSYDQSFVSGAVLQGESDAWIGLRREENGSSYTWTDGWPVYFTHWGPGEPTNHKGEGCVSMHGSVHLHGLWNDTDCSSPKRYICKISSEKPPPTPAPGDGNCRDGWWPFGRYCYFVENGKNKGYSWPESRHYCQEFWGDLVSVHSRAEVDFLRNLDYTKYHNVWLGLTRDRSFGWAWTDMTSLGFVNWAPGEPNEAFHPGDIGSESCVEMYPDGRWNDNNCMQKRGFACRHRQSYTTNEDGTVNPTDGPSGLNGGVIAGAIIGAVVICALLFGLSYYIIKIWMPTRYPKNDVANFDNPTFGGKS</sequence>
<gene>
    <name evidence="4" type="ORF">SKAU_G00357350</name>
</gene>
<comment type="caution">
    <text evidence="4">The sequence shown here is derived from an EMBL/GenBank/DDBJ whole genome shotgun (WGS) entry which is preliminary data.</text>
</comment>
<dbReference type="EMBL" id="JAINUF010000017">
    <property type="protein sequence ID" value="KAJ8338949.1"/>
    <property type="molecule type" value="Genomic_DNA"/>
</dbReference>
<feature type="domain" description="C-type lectin" evidence="3">
    <location>
        <begin position="1"/>
        <end position="106"/>
    </location>
</feature>
<dbReference type="InterPro" id="IPR016186">
    <property type="entry name" value="C-type_lectin-like/link_sf"/>
</dbReference>
<dbReference type="InterPro" id="IPR018378">
    <property type="entry name" value="C-type_lectin_CS"/>
</dbReference>
<evidence type="ECO:0000256" key="2">
    <source>
        <dbReference type="SAM" id="Phobius"/>
    </source>
</evidence>
<dbReference type="Proteomes" id="UP001152622">
    <property type="component" value="Chromosome 17"/>
</dbReference>
<feature type="domain" description="C-type lectin" evidence="3">
    <location>
        <begin position="858"/>
        <end position="979"/>
    </location>
</feature>
<evidence type="ECO:0000313" key="4">
    <source>
        <dbReference type="EMBL" id="KAJ8338949.1"/>
    </source>
</evidence>
<keyword evidence="5" id="KW-1185">Reference proteome</keyword>
<organism evidence="4 5">
    <name type="scientific">Synaphobranchus kaupii</name>
    <name type="common">Kaup's arrowtooth eel</name>
    <dbReference type="NCBI Taxonomy" id="118154"/>
    <lineage>
        <taxon>Eukaryota</taxon>
        <taxon>Metazoa</taxon>
        <taxon>Chordata</taxon>
        <taxon>Craniata</taxon>
        <taxon>Vertebrata</taxon>
        <taxon>Euteleostomi</taxon>
        <taxon>Actinopterygii</taxon>
        <taxon>Neopterygii</taxon>
        <taxon>Teleostei</taxon>
        <taxon>Anguilliformes</taxon>
        <taxon>Synaphobranchidae</taxon>
        <taxon>Synaphobranchus</taxon>
    </lineage>
</organism>
<dbReference type="InterPro" id="IPR050111">
    <property type="entry name" value="C-type_lectin/snaclec_domain"/>
</dbReference>
<accession>A0A9Q1EHM5</accession>
<dbReference type="AlphaFoldDB" id="A0A9Q1EHM5"/>
<keyword evidence="2" id="KW-0472">Membrane</keyword>
<dbReference type="FunFam" id="3.10.100.10:FF:000025">
    <property type="entry name" value="Mannose receptor C-type 1"/>
    <property type="match status" value="1"/>
</dbReference>
<dbReference type="SMART" id="SM00034">
    <property type="entry name" value="CLECT"/>
    <property type="match status" value="7"/>
</dbReference>
<dbReference type="Pfam" id="PF00059">
    <property type="entry name" value="Lectin_C"/>
    <property type="match status" value="7"/>
</dbReference>
<dbReference type="OrthoDB" id="441660at2759"/>
<feature type="domain" description="C-type lectin" evidence="3">
    <location>
        <begin position="420"/>
        <end position="529"/>
    </location>
</feature>
<dbReference type="SUPFAM" id="SSF56436">
    <property type="entry name" value="C-type lectin-like"/>
    <property type="match status" value="7"/>
</dbReference>
<feature type="domain" description="C-type lectin" evidence="3">
    <location>
        <begin position="566"/>
        <end position="692"/>
    </location>
</feature>
<dbReference type="InterPro" id="IPR001304">
    <property type="entry name" value="C-type_lectin-like"/>
</dbReference>
<evidence type="ECO:0000259" key="3">
    <source>
        <dbReference type="PROSITE" id="PS50041"/>
    </source>
</evidence>